<dbReference type="InterPro" id="IPR023772">
    <property type="entry name" value="DNA-bd_HTH_TetR-type_CS"/>
</dbReference>
<dbReference type="PROSITE" id="PS50977">
    <property type="entry name" value="HTH_TETR_2"/>
    <property type="match status" value="1"/>
</dbReference>
<dbReference type="PANTHER" id="PTHR30055">
    <property type="entry name" value="HTH-TYPE TRANSCRIPTIONAL REGULATOR RUTR"/>
    <property type="match status" value="1"/>
</dbReference>
<protein>
    <submittedName>
        <fullName evidence="4">TetR/AcrR family transcriptional regulator</fullName>
    </submittedName>
</protein>
<dbReference type="InterPro" id="IPR009057">
    <property type="entry name" value="Homeodomain-like_sf"/>
</dbReference>
<dbReference type="PANTHER" id="PTHR30055:SF235">
    <property type="entry name" value="TRANSCRIPTIONAL REGULATORY PROTEIN"/>
    <property type="match status" value="1"/>
</dbReference>
<dbReference type="SUPFAM" id="SSF46689">
    <property type="entry name" value="Homeodomain-like"/>
    <property type="match status" value="1"/>
</dbReference>
<dbReference type="PRINTS" id="PR00455">
    <property type="entry name" value="HTHTETR"/>
</dbReference>
<dbReference type="Proteomes" id="UP001225316">
    <property type="component" value="Unassembled WGS sequence"/>
</dbReference>
<dbReference type="InterPro" id="IPR050109">
    <property type="entry name" value="HTH-type_TetR-like_transc_reg"/>
</dbReference>
<gene>
    <name evidence="4" type="ORF">QEH52_18445</name>
</gene>
<name>A0ABU1AZL5_9BACT</name>
<evidence type="ECO:0000259" key="3">
    <source>
        <dbReference type="PROSITE" id="PS50977"/>
    </source>
</evidence>
<keyword evidence="1 2" id="KW-0238">DNA-binding</keyword>
<accession>A0ABU1AZL5</accession>
<dbReference type="InterPro" id="IPR036271">
    <property type="entry name" value="Tet_transcr_reg_TetR-rel_C_sf"/>
</dbReference>
<comment type="caution">
    <text evidence="4">The sequence shown here is derived from an EMBL/GenBank/DDBJ whole genome shotgun (WGS) entry which is preliminary data.</text>
</comment>
<evidence type="ECO:0000256" key="2">
    <source>
        <dbReference type="PROSITE-ProRule" id="PRU00335"/>
    </source>
</evidence>
<dbReference type="Pfam" id="PF17939">
    <property type="entry name" value="TetR_C_30"/>
    <property type="match status" value="1"/>
</dbReference>
<dbReference type="Gene3D" id="1.10.357.10">
    <property type="entry name" value="Tetracycline Repressor, domain 2"/>
    <property type="match status" value="1"/>
</dbReference>
<organism evidence="4 5">
    <name type="scientific">Thalassobacterium maritimum</name>
    <dbReference type="NCBI Taxonomy" id="3041265"/>
    <lineage>
        <taxon>Bacteria</taxon>
        <taxon>Pseudomonadati</taxon>
        <taxon>Verrucomicrobiota</taxon>
        <taxon>Opitutia</taxon>
        <taxon>Puniceicoccales</taxon>
        <taxon>Coraliomargaritaceae</taxon>
        <taxon>Thalassobacterium</taxon>
    </lineage>
</organism>
<reference evidence="4 5" key="1">
    <citation type="submission" date="2023-04" db="EMBL/GenBank/DDBJ databases">
        <title>A novel bacteria isolated from coastal sediment.</title>
        <authorList>
            <person name="Liu X.-J."/>
            <person name="Du Z.-J."/>
        </authorList>
    </citation>
    <scope>NUCLEOTIDE SEQUENCE [LARGE SCALE GENOMIC DNA]</scope>
    <source>
        <strain evidence="4 5">SDUM461003</strain>
    </source>
</reference>
<feature type="domain" description="HTH tetR-type" evidence="3">
    <location>
        <begin position="13"/>
        <end position="73"/>
    </location>
</feature>
<evidence type="ECO:0000313" key="5">
    <source>
        <dbReference type="Proteomes" id="UP001225316"/>
    </source>
</evidence>
<dbReference type="SUPFAM" id="SSF48498">
    <property type="entry name" value="Tetracyclin repressor-like, C-terminal domain"/>
    <property type="match status" value="1"/>
</dbReference>
<keyword evidence="5" id="KW-1185">Reference proteome</keyword>
<dbReference type="Pfam" id="PF00440">
    <property type="entry name" value="TetR_N"/>
    <property type="match status" value="1"/>
</dbReference>
<sequence>MNPSQTPTGSVSDKTRQRILQAAGKIFAQGGYRAMTLREVTKEAGVNLASVNYHFGSKSNLMRELIHERFEPINKERLERLEQLIQQHSPAPIPLEAIFDALFRPLFAGLGPSDVSDTTLVQIIGRMLTEPADFMIHLHKEFFAELSKRFMGEIQRTCPELSQEQIQFRFFLSISTMIGTIAGEVRLEIISGSQLNSAILDRILEELTNYVVAGFQQK</sequence>
<proteinExistence type="predicted"/>
<evidence type="ECO:0000313" key="4">
    <source>
        <dbReference type="EMBL" id="MDQ8209511.1"/>
    </source>
</evidence>
<dbReference type="InterPro" id="IPR041586">
    <property type="entry name" value="PsrA_TetR_C"/>
</dbReference>
<dbReference type="EMBL" id="JARXHW010000077">
    <property type="protein sequence ID" value="MDQ8209511.1"/>
    <property type="molecule type" value="Genomic_DNA"/>
</dbReference>
<dbReference type="RefSeq" id="WP_308952428.1">
    <property type="nucleotide sequence ID" value="NZ_JARXHW010000077.1"/>
</dbReference>
<evidence type="ECO:0000256" key="1">
    <source>
        <dbReference type="ARBA" id="ARBA00023125"/>
    </source>
</evidence>
<dbReference type="InterPro" id="IPR001647">
    <property type="entry name" value="HTH_TetR"/>
</dbReference>
<feature type="DNA-binding region" description="H-T-H motif" evidence="2">
    <location>
        <begin position="36"/>
        <end position="55"/>
    </location>
</feature>
<dbReference type="PROSITE" id="PS01081">
    <property type="entry name" value="HTH_TETR_1"/>
    <property type="match status" value="1"/>
</dbReference>